<evidence type="ECO:0000256" key="3">
    <source>
        <dbReference type="ARBA" id="ARBA00022448"/>
    </source>
</evidence>
<evidence type="ECO:0000313" key="9">
    <source>
        <dbReference type="EMBL" id="MCH6166579.1"/>
    </source>
</evidence>
<dbReference type="PANTHER" id="PTHR48086">
    <property type="entry name" value="SODIUM/PROLINE SYMPORTER-RELATED"/>
    <property type="match status" value="1"/>
</dbReference>
<reference evidence="9 10" key="1">
    <citation type="submission" date="2022-03" db="EMBL/GenBank/DDBJ databases">
        <title>Pseudonocardia alaer sp. nov., a novel actinomycete isolated from reed forest soil.</title>
        <authorList>
            <person name="Wang L."/>
        </authorList>
    </citation>
    <scope>NUCLEOTIDE SEQUENCE [LARGE SCALE GENOMIC DNA]</scope>
    <source>
        <strain evidence="9 10">Y-16303</strain>
    </source>
</reference>
<feature type="transmembrane region" description="Helical" evidence="8">
    <location>
        <begin position="123"/>
        <end position="141"/>
    </location>
</feature>
<keyword evidence="6 8" id="KW-0472">Membrane</keyword>
<evidence type="ECO:0000256" key="5">
    <source>
        <dbReference type="ARBA" id="ARBA00022989"/>
    </source>
</evidence>
<evidence type="ECO:0000313" key="10">
    <source>
        <dbReference type="Proteomes" id="UP001299970"/>
    </source>
</evidence>
<comment type="similarity">
    <text evidence="2">Belongs to the sodium:solute symporter (SSF) (TC 2.A.21) family.</text>
</comment>
<feature type="transmembrane region" description="Helical" evidence="8">
    <location>
        <begin position="191"/>
        <end position="210"/>
    </location>
</feature>
<feature type="transmembrane region" description="Helical" evidence="8">
    <location>
        <begin position="6"/>
        <end position="24"/>
    </location>
</feature>
<feature type="transmembrane region" description="Helical" evidence="8">
    <location>
        <begin position="161"/>
        <end position="179"/>
    </location>
</feature>
<keyword evidence="3" id="KW-0813">Transport</keyword>
<proteinExistence type="inferred from homology"/>
<evidence type="ECO:0000256" key="6">
    <source>
        <dbReference type="ARBA" id="ARBA00023136"/>
    </source>
</evidence>
<feature type="compositionally biased region" description="Basic and acidic residues" evidence="7">
    <location>
        <begin position="523"/>
        <end position="533"/>
    </location>
</feature>
<feature type="transmembrane region" description="Helical" evidence="8">
    <location>
        <begin position="71"/>
        <end position="94"/>
    </location>
</feature>
<sequence length="551" mass="58651">MRVPELIVFAVLFVAVSALGFVAAGWRRGPTLDHLEEWGLGGRRFGSWITWFLIGGDLYTAYTFVAVPALLFGAGAAGFFALPYAVIAYPLVFLPLLRMWSVSRVNGYLTPADFVRGRYSSPLLALLVAITGLVATMPYIALQLAGLEAVLRTMGLNAGGLLGHLPLLVAFLILAAYTYQSGLRAPALIAFVKDILIYIVVLVAVVYLPLRLGGWAAVFDAADAKFTATPSTADGIVLGANNQLQYVTLALGSALALFLYPHAMTGVLASRGRDVIRRNMVALPAYSFVLGLIMLLGFVAIAAHVQPITNAATGRPDTNTIIPMLFADQFGPVFAGVAFAAIGVGALVPAAIMSIAAANLWTRNIYKEFLRPDATPHQEAKQAKLASLVVKVGAVLCIVLIDPQFSVDLQLIGGVIILQTLPAVAIALYTRWLHRWALITGWVIGMAYALYLLWIIPNPATGSAHFGGSALPLDRLPVFGWHPFAGSQLQIFVGFVALAVNVVVSVVATLVLRAAQVPEGEDRTTDADYHADADSDDLPQLVPAPAAMAGR</sequence>
<organism evidence="9 10">
    <name type="scientific">Pseudonocardia alaniniphila</name>
    <dbReference type="NCBI Taxonomy" id="75291"/>
    <lineage>
        <taxon>Bacteria</taxon>
        <taxon>Bacillati</taxon>
        <taxon>Actinomycetota</taxon>
        <taxon>Actinomycetes</taxon>
        <taxon>Pseudonocardiales</taxon>
        <taxon>Pseudonocardiaceae</taxon>
        <taxon>Pseudonocardia</taxon>
    </lineage>
</organism>
<accession>A0ABS9TDG7</accession>
<dbReference type="InterPro" id="IPR038377">
    <property type="entry name" value="Na/Glc_symporter_sf"/>
</dbReference>
<evidence type="ECO:0000256" key="1">
    <source>
        <dbReference type="ARBA" id="ARBA00004141"/>
    </source>
</evidence>
<keyword evidence="10" id="KW-1185">Reference proteome</keyword>
<dbReference type="PROSITE" id="PS50283">
    <property type="entry name" value="NA_SOLUT_SYMP_3"/>
    <property type="match status" value="1"/>
</dbReference>
<dbReference type="NCBIfam" id="NF046076">
    <property type="entry name" value="monocarbox_MctP"/>
    <property type="match status" value="1"/>
</dbReference>
<feature type="transmembrane region" description="Helical" evidence="8">
    <location>
        <begin position="333"/>
        <end position="362"/>
    </location>
</feature>
<dbReference type="CDD" id="cd10322">
    <property type="entry name" value="SLC5sbd"/>
    <property type="match status" value="1"/>
</dbReference>
<evidence type="ECO:0000256" key="8">
    <source>
        <dbReference type="SAM" id="Phobius"/>
    </source>
</evidence>
<dbReference type="Proteomes" id="UP001299970">
    <property type="component" value="Unassembled WGS sequence"/>
</dbReference>
<gene>
    <name evidence="9" type="ORF">MMF94_12890</name>
</gene>
<dbReference type="Gene3D" id="1.20.1730.10">
    <property type="entry name" value="Sodium/glucose cotransporter"/>
    <property type="match status" value="1"/>
</dbReference>
<comment type="subcellular location">
    <subcellularLocation>
        <location evidence="1">Membrane</location>
        <topology evidence="1">Multi-pass membrane protein</topology>
    </subcellularLocation>
</comment>
<feature type="transmembrane region" description="Helical" evidence="8">
    <location>
        <begin position="491"/>
        <end position="512"/>
    </location>
</feature>
<dbReference type="EMBL" id="JAKXMK010000010">
    <property type="protein sequence ID" value="MCH6166579.1"/>
    <property type="molecule type" value="Genomic_DNA"/>
</dbReference>
<comment type="caution">
    <text evidence="9">The sequence shown here is derived from an EMBL/GenBank/DDBJ whole genome shotgun (WGS) entry which is preliminary data.</text>
</comment>
<feature type="transmembrane region" description="Helical" evidence="8">
    <location>
        <begin position="45"/>
        <end position="65"/>
    </location>
</feature>
<dbReference type="PANTHER" id="PTHR48086:SF8">
    <property type="entry name" value="MONOCARBOXYLIC ACID PERMEASE"/>
    <property type="match status" value="1"/>
</dbReference>
<evidence type="ECO:0000256" key="4">
    <source>
        <dbReference type="ARBA" id="ARBA00022692"/>
    </source>
</evidence>
<feature type="transmembrane region" description="Helical" evidence="8">
    <location>
        <begin position="281"/>
        <end position="305"/>
    </location>
</feature>
<evidence type="ECO:0000256" key="7">
    <source>
        <dbReference type="SAM" id="MobiDB-lite"/>
    </source>
</evidence>
<dbReference type="RefSeq" id="WP_241036779.1">
    <property type="nucleotide sequence ID" value="NZ_BAAAJF010000039.1"/>
</dbReference>
<feature type="transmembrane region" description="Helical" evidence="8">
    <location>
        <begin position="436"/>
        <end position="456"/>
    </location>
</feature>
<name>A0ABS9TDG7_9PSEU</name>
<keyword evidence="4 8" id="KW-0812">Transmembrane</keyword>
<evidence type="ECO:0000256" key="2">
    <source>
        <dbReference type="ARBA" id="ARBA00006434"/>
    </source>
</evidence>
<feature type="transmembrane region" description="Helical" evidence="8">
    <location>
        <begin position="246"/>
        <end position="269"/>
    </location>
</feature>
<dbReference type="InterPro" id="IPR001734">
    <property type="entry name" value="Na/solute_symporter"/>
</dbReference>
<feature type="transmembrane region" description="Helical" evidence="8">
    <location>
        <begin position="383"/>
        <end position="401"/>
    </location>
</feature>
<keyword evidence="5 8" id="KW-1133">Transmembrane helix</keyword>
<feature type="transmembrane region" description="Helical" evidence="8">
    <location>
        <begin position="407"/>
        <end position="429"/>
    </location>
</feature>
<protein>
    <submittedName>
        <fullName evidence="9">Sodium:solute symporter</fullName>
    </submittedName>
</protein>
<feature type="region of interest" description="Disordered" evidence="7">
    <location>
        <begin position="523"/>
        <end position="551"/>
    </location>
</feature>
<dbReference type="InterPro" id="IPR050277">
    <property type="entry name" value="Sodium:Solute_Symporter"/>
</dbReference>